<protein>
    <submittedName>
        <fullName evidence="3">Arylamine N-acetyltransferase</fullName>
    </submittedName>
</protein>
<comment type="caution">
    <text evidence="3">The sequence shown here is derived from an EMBL/GenBank/DDBJ whole genome shotgun (WGS) entry which is preliminary data.</text>
</comment>
<accession>A0A2V5KME7</accession>
<keyword evidence="3" id="KW-0808">Transferase</keyword>
<dbReference type="AlphaFoldDB" id="A0A2V5KME7"/>
<dbReference type="InterPro" id="IPR001447">
    <property type="entry name" value="Arylamine_N-AcTrfase"/>
</dbReference>
<organism evidence="3 4">
    <name type="scientific">Paenibacillus flagellatus</name>
    <dbReference type="NCBI Taxonomy" id="2211139"/>
    <lineage>
        <taxon>Bacteria</taxon>
        <taxon>Bacillati</taxon>
        <taxon>Bacillota</taxon>
        <taxon>Bacilli</taxon>
        <taxon>Bacillales</taxon>
        <taxon>Paenibacillaceae</taxon>
        <taxon>Paenibacillus</taxon>
    </lineage>
</organism>
<proteinExistence type="inferred from homology"/>
<dbReference type="Gene3D" id="3.30.2140.20">
    <property type="match status" value="1"/>
</dbReference>
<comment type="similarity">
    <text evidence="1 2">Belongs to the arylamine N-acetyltransferase family.</text>
</comment>
<dbReference type="Proteomes" id="UP000247476">
    <property type="component" value="Unassembled WGS sequence"/>
</dbReference>
<evidence type="ECO:0000313" key="3">
    <source>
        <dbReference type="EMBL" id="PYI56320.1"/>
    </source>
</evidence>
<dbReference type="SUPFAM" id="SSF54001">
    <property type="entry name" value="Cysteine proteinases"/>
    <property type="match status" value="1"/>
</dbReference>
<dbReference type="InterPro" id="IPR053710">
    <property type="entry name" value="Arylamine_NAT_domain_sf"/>
</dbReference>
<dbReference type="EMBL" id="QJVJ01000002">
    <property type="protein sequence ID" value="PYI56320.1"/>
    <property type="molecule type" value="Genomic_DNA"/>
</dbReference>
<dbReference type="OrthoDB" id="7181050at2"/>
<evidence type="ECO:0000256" key="1">
    <source>
        <dbReference type="ARBA" id="ARBA00006547"/>
    </source>
</evidence>
<evidence type="ECO:0000256" key="2">
    <source>
        <dbReference type="RuleBase" id="RU003452"/>
    </source>
</evidence>
<dbReference type="RefSeq" id="WP_110838848.1">
    <property type="nucleotide sequence ID" value="NZ_QJVJ01000002.1"/>
</dbReference>
<sequence>MSDFNALFRSTIGFPENRPVDFDALDTVLDKTAAAFPFENLAILSKRTGEITKDRLVRKMLADRQGGLCYELNPLLYLFLIDNGWDAALVRGEVFDHDRNDWTRLGRTHVAILARHEGRTYLVDTGFGTNLALKPIPLDGQAVESRNGEFRVRAMRSDYGNYVLEMKLRHKHTEWRLGYAFDSERTFGDLSEVNEVQRIIVGDDRSPFNKTPLVTRLTADGRVTLTANSLTRWENGVMTKEPVDEGRFRELAREWFGLRLAAGKGDV</sequence>
<dbReference type="InterPro" id="IPR038765">
    <property type="entry name" value="Papain-like_cys_pep_sf"/>
</dbReference>
<name>A0A2V5KME7_9BACL</name>
<dbReference type="PANTHER" id="PTHR11786">
    <property type="entry name" value="N-HYDROXYARYLAMINE O-ACETYLTRANSFERASE"/>
    <property type="match status" value="1"/>
</dbReference>
<dbReference type="PRINTS" id="PR01543">
    <property type="entry name" value="ANATRNSFRASE"/>
</dbReference>
<dbReference type="PANTHER" id="PTHR11786:SF0">
    <property type="entry name" value="ARYLAMINE N-ACETYLTRANSFERASE 4-RELATED"/>
    <property type="match status" value="1"/>
</dbReference>
<keyword evidence="4" id="KW-1185">Reference proteome</keyword>
<dbReference type="Pfam" id="PF00797">
    <property type="entry name" value="Acetyltransf_2"/>
    <property type="match status" value="1"/>
</dbReference>
<gene>
    <name evidence="3" type="ORF">DLM86_04900</name>
</gene>
<dbReference type="GO" id="GO:0016407">
    <property type="term" value="F:acetyltransferase activity"/>
    <property type="evidence" value="ECO:0007669"/>
    <property type="project" value="InterPro"/>
</dbReference>
<evidence type="ECO:0000313" key="4">
    <source>
        <dbReference type="Proteomes" id="UP000247476"/>
    </source>
</evidence>
<reference evidence="3 4" key="1">
    <citation type="submission" date="2018-05" db="EMBL/GenBank/DDBJ databases">
        <title>Paenibacillus flagellatus sp. nov., isolated from selenium mineral soil.</title>
        <authorList>
            <person name="Dai X."/>
        </authorList>
    </citation>
    <scope>NUCLEOTIDE SEQUENCE [LARGE SCALE GENOMIC DNA]</scope>
    <source>
        <strain evidence="3 4">DXL2</strain>
    </source>
</reference>